<proteinExistence type="predicted"/>
<reference evidence="2 3" key="1">
    <citation type="submission" date="2014-04" db="EMBL/GenBank/DDBJ databases">
        <authorList>
            <consortium name="DOE Joint Genome Institute"/>
            <person name="Kuo A."/>
            <person name="Kohler A."/>
            <person name="Jargeat P."/>
            <person name="Nagy L.G."/>
            <person name="Floudas D."/>
            <person name="Copeland A."/>
            <person name="Barry K.W."/>
            <person name="Cichocki N."/>
            <person name="Veneault-Fourrey C."/>
            <person name="LaButti K."/>
            <person name="Lindquist E.A."/>
            <person name="Lipzen A."/>
            <person name="Lundell T."/>
            <person name="Morin E."/>
            <person name="Murat C."/>
            <person name="Sun H."/>
            <person name="Tunlid A."/>
            <person name="Henrissat B."/>
            <person name="Grigoriev I.V."/>
            <person name="Hibbett D.S."/>
            <person name="Martin F."/>
            <person name="Nordberg H.P."/>
            <person name="Cantor M.N."/>
            <person name="Hua S.X."/>
        </authorList>
    </citation>
    <scope>NUCLEOTIDE SEQUENCE [LARGE SCALE GENOMIC DNA]</scope>
    <source>
        <strain evidence="2 3">Ve08.2h10</strain>
    </source>
</reference>
<name>A0A0D0C2E4_9AGAM</name>
<evidence type="ECO:0000313" key="3">
    <source>
        <dbReference type="Proteomes" id="UP000054538"/>
    </source>
</evidence>
<reference evidence="3" key="2">
    <citation type="submission" date="2015-01" db="EMBL/GenBank/DDBJ databases">
        <title>Evolutionary Origins and Diversification of the Mycorrhizal Mutualists.</title>
        <authorList>
            <consortium name="DOE Joint Genome Institute"/>
            <consortium name="Mycorrhizal Genomics Consortium"/>
            <person name="Kohler A."/>
            <person name="Kuo A."/>
            <person name="Nagy L.G."/>
            <person name="Floudas D."/>
            <person name="Copeland A."/>
            <person name="Barry K.W."/>
            <person name="Cichocki N."/>
            <person name="Veneault-Fourrey C."/>
            <person name="LaButti K."/>
            <person name="Lindquist E.A."/>
            <person name="Lipzen A."/>
            <person name="Lundell T."/>
            <person name="Morin E."/>
            <person name="Murat C."/>
            <person name="Riley R."/>
            <person name="Ohm R."/>
            <person name="Sun H."/>
            <person name="Tunlid A."/>
            <person name="Henrissat B."/>
            <person name="Grigoriev I.V."/>
            <person name="Hibbett D.S."/>
            <person name="Martin F."/>
        </authorList>
    </citation>
    <scope>NUCLEOTIDE SEQUENCE [LARGE SCALE GENOMIC DNA]</scope>
    <source>
        <strain evidence="3">Ve08.2h10</strain>
    </source>
</reference>
<dbReference type="OrthoDB" id="2707660at2759"/>
<dbReference type="Proteomes" id="UP000054538">
    <property type="component" value="Unassembled WGS sequence"/>
</dbReference>
<feature type="compositionally biased region" description="Basic residues" evidence="1">
    <location>
        <begin position="184"/>
        <end position="194"/>
    </location>
</feature>
<dbReference type="HOGENOM" id="CLU_075623_0_0_1"/>
<feature type="compositionally biased region" description="Basic residues" evidence="1">
    <location>
        <begin position="302"/>
        <end position="319"/>
    </location>
</feature>
<feature type="compositionally biased region" description="Low complexity" evidence="1">
    <location>
        <begin position="201"/>
        <end position="215"/>
    </location>
</feature>
<feature type="compositionally biased region" description="Polar residues" evidence="1">
    <location>
        <begin position="216"/>
        <end position="232"/>
    </location>
</feature>
<dbReference type="InParanoid" id="A0A0D0C2E4"/>
<evidence type="ECO:0000313" key="2">
    <source>
        <dbReference type="EMBL" id="KIK77357.1"/>
    </source>
</evidence>
<organism evidence="2 3">
    <name type="scientific">Paxillus rubicundulus Ve08.2h10</name>
    <dbReference type="NCBI Taxonomy" id="930991"/>
    <lineage>
        <taxon>Eukaryota</taxon>
        <taxon>Fungi</taxon>
        <taxon>Dikarya</taxon>
        <taxon>Basidiomycota</taxon>
        <taxon>Agaricomycotina</taxon>
        <taxon>Agaricomycetes</taxon>
        <taxon>Agaricomycetidae</taxon>
        <taxon>Boletales</taxon>
        <taxon>Paxilineae</taxon>
        <taxon>Paxillaceae</taxon>
        <taxon>Paxillus</taxon>
    </lineage>
</organism>
<feature type="region of interest" description="Disordered" evidence="1">
    <location>
        <begin position="290"/>
        <end position="319"/>
    </location>
</feature>
<keyword evidence="3" id="KW-1185">Reference proteome</keyword>
<protein>
    <submittedName>
        <fullName evidence="2">Uncharacterized protein</fullName>
    </submittedName>
</protein>
<dbReference type="EMBL" id="KN827025">
    <property type="protein sequence ID" value="KIK77357.1"/>
    <property type="molecule type" value="Genomic_DNA"/>
</dbReference>
<dbReference type="AlphaFoldDB" id="A0A0D0C2E4"/>
<accession>A0A0D0C2E4</accession>
<feature type="compositionally biased region" description="Basic and acidic residues" evidence="1">
    <location>
        <begin position="290"/>
        <end position="301"/>
    </location>
</feature>
<feature type="region of interest" description="Disordered" evidence="1">
    <location>
        <begin position="174"/>
        <end position="234"/>
    </location>
</feature>
<evidence type="ECO:0000256" key="1">
    <source>
        <dbReference type="SAM" id="MobiDB-lite"/>
    </source>
</evidence>
<sequence length="319" mass="34995">MSRVANSSLVQSELTKILSTVFSGHSTGLGSSLHLATIPSDIGTPTQGKQLEILKGHTSWVSPFRSPPMVPNSQAHKSLFDRPAVPLPRDQHQGEFDYLDLPTTRRPFISSSRSPVDSTPAPISTCVQRFWHSLVAGHASLSHTQQKLGLQPIPGRCFWKLPTHIPLTEVAAGKAKNGVAVGRRERRRKKRHHKPQEPQAPTGSSSQPEQSGSTSDAGPSTSQTGLSNTSNAAAAGRCSSYAPSNVGSEDDWDNMDCCAKCLDYLCVGPGADREIFRPWKKKLCVVLEAKKQAKEDKERAKAEKRRAERRRRRNEHASR</sequence>
<gene>
    <name evidence="2" type="ORF">PAXRUDRAFT_17558</name>
</gene>